<evidence type="ECO:0000313" key="1">
    <source>
        <dbReference type="EMBL" id="CAG8815697.1"/>
    </source>
</evidence>
<sequence>KRSSKSQCRYLWLADEQFAIIPTRWIRNQVKVWLIDQPEPNEYEYFVDEIVYQHNNRSWKVRPIQYRHWHPSETMVLPPIPSGFRCLRIFIDLYYDDFETFRDVYHSLGFVPLGANFEDFIKPFIADMRQLQNSIQMSMYNGEKVYIKGGLEVVTADLPQGNNLCGVKRYNANRGCRNIQFSEIRSQRNFLNKMKVAAEYGLCLKKNILDLLYRDRHQQYSQDLYYAMAGKVKKLLEYMITLFNDEGVNIFLKMWKSIELPKSWSKLPNPITHQKSFMMPDLFRLAMLMPHILNCFLTIKHIKENALNDLWKTIKCKHRVQVINLIIKCWVSLSLSIKQSFAISFLKDNNFETLKRTLKKEHDYLIK</sequence>
<protein>
    <submittedName>
        <fullName evidence="1">12059_t:CDS:1</fullName>
    </submittedName>
</protein>
<reference evidence="1" key="1">
    <citation type="submission" date="2021-06" db="EMBL/GenBank/DDBJ databases">
        <authorList>
            <person name="Kallberg Y."/>
            <person name="Tangrot J."/>
            <person name="Rosling A."/>
        </authorList>
    </citation>
    <scope>NUCLEOTIDE SEQUENCE</scope>
    <source>
        <strain evidence="1">MA461A</strain>
    </source>
</reference>
<name>A0ACA9RYE6_9GLOM</name>
<dbReference type="EMBL" id="CAJVQC010077602">
    <property type="protein sequence ID" value="CAG8815697.1"/>
    <property type="molecule type" value="Genomic_DNA"/>
</dbReference>
<gene>
    <name evidence="1" type="ORF">RPERSI_LOCUS24283</name>
</gene>
<accession>A0ACA9RYE6</accession>
<dbReference type="Proteomes" id="UP000789920">
    <property type="component" value="Unassembled WGS sequence"/>
</dbReference>
<proteinExistence type="predicted"/>
<comment type="caution">
    <text evidence="1">The sequence shown here is derived from an EMBL/GenBank/DDBJ whole genome shotgun (WGS) entry which is preliminary data.</text>
</comment>
<organism evidence="1 2">
    <name type="scientific">Racocetra persica</name>
    <dbReference type="NCBI Taxonomy" id="160502"/>
    <lineage>
        <taxon>Eukaryota</taxon>
        <taxon>Fungi</taxon>
        <taxon>Fungi incertae sedis</taxon>
        <taxon>Mucoromycota</taxon>
        <taxon>Glomeromycotina</taxon>
        <taxon>Glomeromycetes</taxon>
        <taxon>Diversisporales</taxon>
        <taxon>Gigasporaceae</taxon>
        <taxon>Racocetra</taxon>
    </lineage>
</organism>
<evidence type="ECO:0000313" key="2">
    <source>
        <dbReference type="Proteomes" id="UP000789920"/>
    </source>
</evidence>
<feature type="non-terminal residue" evidence="1">
    <location>
        <position position="1"/>
    </location>
</feature>
<feature type="non-terminal residue" evidence="1">
    <location>
        <position position="367"/>
    </location>
</feature>
<keyword evidence="2" id="KW-1185">Reference proteome</keyword>